<keyword evidence="6" id="KW-0449">Lipoprotein</keyword>
<feature type="region of interest" description="Disordered" evidence="7">
    <location>
        <begin position="1"/>
        <end position="21"/>
    </location>
</feature>
<proteinExistence type="predicted"/>
<feature type="non-terminal residue" evidence="9">
    <location>
        <position position="1"/>
    </location>
</feature>
<reference evidence="9" key="2">
    <citation type="journal article" date="2014" name="Mol. Biochem. Parasitol.">
        <title>Capturing the variant surface glycoprotein repertoire (the VSGnome) of Trypanosoma brucei Lister 427.</title>
        <authorList>
            <person name="Cross G.A."/>
            <person name="Kim H.S."/>
            <person name="Wickstead B."/>
        </authorList>
    </citation>
    <scope>NUCLEOTIDE SEQUENCE</scope>
    <source>
        <strain evidence="9">Lister 427</strain>
    </source>
</reference>
<keyword evidence="4" id="KW-0472">Membrane</keyword>
<feature type="domain" description="Trypanosome variant surface glycoprotein A-type N-terminal" evidence="8">
    <location>
        <begin position="22"/>
        <end position="288"/>
    </location>
</feature>
<evidence type="ECO:0000259" key="8">
    <source>
        <dbReference type="Pfam" id="PF00913"/>
    </source>
</evidence>
<dbReference type="AlphaFoldDB" id="M4SYJ6"/>
<evidence type="ECO:0000256" key="7">
    <source>
        <dbReference type="SAM" id="MobiDB-lite"/>
    </source>
</evidence>
<accession>M4SYJ6</accession>
<dbReference type="GO" id="GO:0098552">
    <property type="term" value="C:side of membrane"/>
    <property type="evidence" value="ECO:0007669"/>
    <property type="project" value="UniProtKB-KW"/>
</dbReference>
<dbReference type="SUPFAM" id="SSF58087">
    <property type="entry name" value="Variant surface glycoprotein (N-terminal domain)"/>
    <property type="match status" value="1"/>
</dbReference>
<protein>
    <submittedName>
        <fullName evidence="9">Variant surface glycoprotein 3704</fullName>
    </submittedName>
</protein>
<evidence type="ECO:0000256" key="2">
    <source>
        <dbReference type="ARBA" id="ARBA00022475"/>
    </source>
</evidence>
<dbReference type="VEuPathDB" id="TriTrypDB:Tb427_000389600"/>
<keyword evidence="3" id="KW-0336">GPI-anchor</keyword>
<dbReference type="GO" id="GO:0005886">
    <property type="term" value="C:plasma membrane"/>
    <property type="evidence" value="ECO:0007669"/>
    <property type="project" value="UniProtKB-SubCell"/>
</dbReference>
<name>M4SYJ6_9TRYP</name>
<evidence type="ECO:0000313" key="9">
    <source>
        <dbReference type="EMBL" id="AGH59727.1"/>
    </source>
</evidence>
<keyword evidence="5" id="KW-0325">Glycoprotein</keyword>
<dbReference type="Pfam" id="PF00913">
    <property type="entry name" value="Trypan_glycop"/>
    <property type="match status" value="1"/>
</dbReference>
<dbReference type="Gene3D" id="3.90.150.10">
    <property type="entry name" value="Variant Surface Glycoprotein, subunit A domain 1"/>
    <property type="match status" value="1"/>
</dbReference>
<sequence length="290" mass="31052">RLLQRQTKSHYAGANPSSQSATPAVSSAAIAIRAEITATLSSKKSPAEHCLQAATVLYARAGYFHERIAELFELLAANRESGNGYACLAKHADGSDTDQTGTVAFYQTHCNLHPQDPTESDEAVAAIIAAGYPKLTATAGLTVAEQPAGASNSHRMFLSTTGSEKNSNTQNSEALPWAGGYFSANTGHSAQPAQAIHSLTDADKPQSAKTRVRPYIELWAAYKDYLTCNTEFGKPYDPPAAGTLAASSTVKTAIKNQYLNMKGAYDDDNDKKLIEPLLKDLFKDDDTAYL</sequence>
<evidence type="ECO:0000256" key="3">
    <source>
        <dbReference type="ARBA" id="ARBA00022622"/>
    </source>
</evidence>
<keyword evidence="2" id="KW-1003">Cell membrane</keyword>
<evidence type="ECO:0000256" key="4">
    <source>
        <dbReference type="ARBA" id="ARBA00023136"/>
    </source>
</evidence>
<organism evidence="9">
    <name type="scientific">Trypanosoma brucei</name>
    <dbReference type="NCBI Taxonomy" id="5691"/>
    <lineage>
        <taxon>Eukaryota</taxon>
        <taxon>Discoba</taxon>
        <taxon>Euglenozoa</taxon>
        <taxon>Kinetoplastea</taxon>
        <taxon>Metakinetoplastina</taxon>
        <taxon>Trypanosomatida</taxon>
        <taxon>Trypanosomatidae</taxon>
        <taxon>Trypanosoma</taxon>
    </lineage>
</organism>
<evidence type="ECO:0000256" key="1">
    <source>
        <dbReference type="ARBA" id="ARBA00004609"/>
    </source>
</evidence>
<evidence type="ECO:0000256" key="5">
    <source>
        <dbReference type="ARBA" id="ARBA00023180"/>
    </source>
</evidence>
<evidence type="ECO:0000256" key="6">
    <source>
        <dbReference type="ARBA" id="ARBA00023288"/>
    </source>
</evidence>
<comment type="subcellular location">
    <subcellularLocation>
        <location evidence="1">Cell membrane</location>
        <topology evidence="1">Lipid-anchor</topology>
        <topology evidence="1">GPI-anchor</topology>
    </subcellularLocation>
</comment>
<dbReference type="GO" id="GO:0042783">
    <property type="term" value="P:symbiont-mediated evasion of host immune response"/>
    <property type="evidence" value="ECO:0007669"/>
    <property type="project" value="InterPro"/>
</dbReference>
<reference evidence="9" key="1">
    <citation type="submission" date="2013-02" db="EMBL/GenBank/DDBJ databases">
        <authorList>
            <person name="Cross G.A.M."/>
            <person name="Kim H.-S."/>
            <person name="Wickstead B."/>
        </authorList>
    </citation>
    <scope>NUCLEOTIDE SEQUENCE</scope>
    <source>
        <strain evidence="9">Lister 427</strain>
    </source>
</reference>
<dbReference type="EMBL" id="KC612296">
    <property type="protein sequence ID" value="AGH59727.1"/>
    <property type="molecule type" value="Genomic_DNA"/>
</dbReference>
<dbReference type="InterPro" id="IPR001812">
    <property type="entry name" value="Trypano_VSG_A_N_dom"/>
</dbReference>
<dbReference type="Gene3D" id="1.10.470.10">
    <property type="entry name" value="Variant Surface Glycoprotein, subunit A, domain 2"/>
    <property type="match status" value="1"/>
</dbReference>